<evidence type="ECO:0000256" key="4">
    <source>
        <dbReference type="ARBA" id="ARBA00022982"/>
    </source>
</evidence>
<dbReference type="EMBL" id="JBHRSK010000014">
    <property type="protein sequence ID" value="MFC2969640.1"/>
    <property type="molecule type" value="Genomic_DNA"/>
</dbReference>
<dbReference type="PROSITE" id="PS51379">
    <property type="entry name" value="4FE4S_FER_2"/>
    <property type="match status" value="1"/>
</dbReference>
<protein>
    <submittedName>
        <fullName evidence="8">(Fe-S)-binding protein</fullName>
    </submittedName>
</protein>
<evidence type="ECO:0000256" key="1">
    <source>
        <dbReference type="ARBA" id="ARBA00022448"/>
    </source>
</evidence>
<keyword evidence="2" id="KW-0004">4Fe-4S</keyword>
<dbReference type="InterPro" id="IPR017896">
    <property type="entry name" value="4Fe4S_Fe-S-bd"/>
</dbReference>
<evidence type="ECO:0000313" key="9">
    <source>
        <dbReference type="Proteomes" id="UP001595443"/>
    </source>
</evidence>
<keyword evidence="9" id="KW-1185">Reference proteome</keyword>
<evidence type="ECO:0000256" key="2">
    <source>
        <dbReference type="ARBA" id="ARBA00022485"/>
    </source>
</evidence>
<name>A0ABV7ALB8_9RHOB</name>
<gene>
    <name evidence="8" type="ORF">ACFOES_16180</name>
</gene>
<dbReference type="Pfam" id="PF02754">
    <property type="entry name" value="CCG"/>
    <property type="match status" value="1"/>
</dbReference>
<evidence type="ECO:0000256" key="6">
    <source>
        <dbReference type="ARBA" id="ARBA00023014"/>
    </source>
</evidence>
<keyword evidence="1" id="KW-0813">Transport</keyword>
<dbReference type="Pfam" id="PF13183">
    <property type="entry name" value="Fer4_8"/>
    <property type="match status" value="1"/>
</dbReference>
<keyword evidence="5" id="KW-0408">Iron</keyword>
<evidence type="ECO:0000259" key="7">
    <source>
        <dbReference type="PROSITE" id="PS51379"/>
    </source>
</evidence>
<keyword evidence="3" id="KW-0479">Metal-binding</keyword>
<evidence type="ECO:0000313" key="8">
    <source>
        <dbReference type="EMBL" id="MFC2969640.1"/>
    </source>
</evidence>
<feature type="domain" description="4Fe-4S ferredoxin-type" evidence="7">
    <location>
        <begin position="88"/>
        <end position="119"/>
    </location>
</feature>
<organism evidence="8 9">
    <name type="scientific">Acidimangrovimonas pyrenivorans</name>
    <dbReference type="NCBI Taxonomy" id="2030798"/>
    <lineage>
        <taxon>Bacteria</taxon>
        <taxon>Pseudomonadati</taxon>
        <taxon>Pseudomonadota</taxon>
        <taxon>Alphaproteobacteria</taxon>
        <taxon>Rhodobacterales</taxon>
        <taxon>Paracoccaceae</taxon>
        <taxon>Acidimangrovimonas</taxon>
    </lineage>
</organism>
<dbReference type="PANTHER" id="PTHR43551">
    <property type="entry name" value="FUMARATE REDUCTASE IRON-SULFUR SUBUNIT"/>
    <property type="match status" value="1"/>
</dbReference>
<dbReference type="SUPFAM" id="SSF46548">
    <property type="entry name" value="alpha-helical ferredoxin"/>
    <property type="match status" value="1"/>
</dbReference>
<proteinExistence type="predicted"/>
<keyword evidence="6" id="KW-0411">Iron-sulfur</keyword>
<dbReference type="InterPro" id="IPR004017">
    <property type="entry name" value="Cys_rich_dom"/>
</dbReference>
<evidence type="ECO:0000256" key="5">
    <source>
        <dbReference type="ARBA" id="ARBA00023004"/>
    </source>
</evidence>
<dbReference type="Gene3D" id="1.10.1060.10">
    <property type="entry name" value="Alpha-helical ferredoxin"/>
    <property type="match status" value="1"/>
</dbReference>
<dbReference type="InterPro" id="IPR009051">
    <property type="entry name" value="Helical_ferredxn"/>
</dbReference>
<evidence type="ECO:0000256" key="3">
    <source>
        <dbReference type="ARBA" id="ARBA00022723"/>
    </source>
</evidence>
<sequence>MTAQSKIDVEAATRTFLAQTEEHVVSYAEACLHCGQCADACLFYRSSGDPRHTPAYKLHPIAKAYKAQRFPLKWLGLAPKITETDLREWEELIFDTCTMCGRCTEVCPMGIDIASIVAQARKAWVAAGLGPADLMDAANNTRDLGSPLGLTGAVLKERLEWLEDDDEVEFHIDKPKADVMLTVSSIEGMKYPHSLSAMAKIMNHAGIDWTISTRGYEATNFGYLSGKGDIAKLSLARIVEAAEAIGAKTVVIPECGHAYGVLRWSGANLLGRPLPFEVLHITEYMAKLKRAGKIKLKPYDTPMTYHDPCQVSRRGGAAADARYLLEGFATNFKEMVPTAELNWCCGGGGGVQAIGRAADLRHKAFKIKIDQVEATGTDTLVSACANCRLTMDESKEYWKWGGGLESIVELIADHLDED</sequence>
<dbReference type="PANTHER" id="PTHR43551:SF1">
    <property type="entry name" value="HETERODISULFIDE REDUCTASE"/>
    <property type="match status" value="1"/>
</dbReference>
<reference evidence="9" key="1">
    <citation type="journal article" date="2019" name="Int. J. Syst. Evol. Microbiol.">
        <title>The Global Catalogue of Microorganisms (GCM) 10K type strain sequencing project: providing services to taxonomists for standard genome sequencing and annotation.</title>
        <authorList>
            <consortium name="The Broad Institute Genomics Platform"/>
            <consortium name="The Broad Institute Genome Sequencing Center for Infectious Disease"/>
            <person name="Wu L."/>
            <person name="Ma J."/>
        </authorList>
    </citation>
    <scope>NUCLEOTIDE SEQUENCE [LARGE SCALE GENOMIC DNA]</scope>
    <source>
        <strain evidence="9">KCTC 62192</strain>
    </source>
</reference>
<dbReference type="InterPro" id="IPR017900">
    <property type="entry name" value="4Fe4S_Fe_S_CS"/>
</dbReference>
<keyword evidence="4" id="KW-0249">Electron transport</keyword>
<dbReference type="RefSeq" id="WP_377834404.1">
    <property type="nucleotide sequence ID" value="NZ_JBHRSK010000014.1"/>
</dbReference>
<dbReference type="PROSITE" id="PS00198">
    <property type="entry name" value="4FE4S_FER_1"/>
    <property type="match status" value="1"/>
</dbReference>
<comment type="caution">
    <text evidence="8">The sequence shown here is derived from an EMBL/GenBank/DDBJ whole genome shotgun (WGS) entry which is preliminary data.</text>
</comment>
<accession>A0ABV7ALB8</accession>
<dbReference type="Proteomes" id="UP001595443">
    <property type="component" value="Unassembled WGS sequence"/>
</dbReference>